<dbReference type="EMBL" id="GBXM01055553">
    <property type="protein sequence ID" value="JAH53024.1"/>
    <property type="molecule type" value="Transcribed_RNA"/>
</dbReference>
<sequence length="24" mass="2747">MLSTKLNCSLPSYLYRLCSPVTTR</sequence>
<organism evidence="1">
    <name type="scientific">Anguilla anguilla</name>
    <name type="common">European freshwater eel</name>
    <name type="synonym">Muraena anguilla</name>
    <dbReference type="NCBI Taxonomy" id="7936"/>
    <lineage>
        <taxon>Eukaryota</taxon>
        <taxon>Metazoa</taxon>
        <taxon>Chordata</taxon>
        <taxon>Craniata</taxon>
        <taxon>Vertebrata</taxon>
        <taxon>Euteleostomi</taxon>
        <taxon>Actinopterygii</taxon>
        <taxon>Neopterygii</taxon>
        <taxon>Teleostei</taxon>
        <taxon>Anguilliformes</taxon>
        <taxon>Anguillidae</taxon>
        <taxon>Anguilla</taxon>
    </lineage>
</organism>
<reference evidence="1" key="2">
    <citation type="journal article" date="2015" name="Fish Shellfish Immunol.">
        <title>Early steps in the European eel (Anguilla anguilla)-Vibrio vulnificus interaction in the gills: Role of the RtxA13 toxin.</title>
        <authorList>
            <person name="Callol A."/>
            <person name="Pajuelo D."/>
            <person name="Ebbesson L."/>
            <person name="Teles M."/>
            <person name="MacKenzie S."/>
            <person name="Amaro C."/>
        </authorList>
    </citation>
    <scope>NUCLEOTIDE SEQUENCE</scope>
</reference>
<evidence type="ECO:0000313" key="1">
    <source>
        <dbReference type="EMBL" id="JAH53024.1"/>
    </source>
</evidence>
<name>A0A0E9TH61_ANGAN</name>
<protein>
    <submittedName>
        <fullName evidence="1">Uncharacterized protein</fullName>
    </submittedName>
</protein>
<proteinExistence type="predicted"/>
<reference evidence="1" key="1">
    <citation type="submission" date="2014-11" db="EMBL/GenBank/DDBJ databases">
        <authorList>
            <person name="Amaro Gonzalez C."/>
        </authorList>
    </citation>
    <scope>NUCLEOTIDE SEQUENCE</scope>
</reference>
<accession>A0A0E9TH61</accession>
<dbReference type="AlphaFoldDB" id="A0A0E9TH61"/>